<proteinExistence type="predicted"/>
<dbReference type="EMBL" id="JAPHNI010000581">
    <property type="protein sequence ID" value="KAJ8109708.1"/>
    <property type="molecule type" value="Genomic_DNA"/>
</dbReference>
<protein>
    <submittedName>
        <fullName evidence="1">Uncharacterized protein</fullName>
    </submittedName>
</protein>
<gene>
    <name evidence="1" type="ORF">OPT61_g7266</name>
</gene>
<evidence type="ECO:0000313" key="1">
    <source>
        <dbReference type="EMBL" id="KAJ8109708.1"/>
    </source>
</evidence>
<sequence length="337" mass="36054">MLSTRATTDNDQNPDSAAQTTPSPTSSDGWTSSATFSDPGPAAALTRRPVLAYPEAIAKGFRLLNYISKPSDIRSVSSSSANLREWGYITTSKTILPGHPFHSAFETLNPGCIIHAKEVSSTHITKSTTPSGTVIPPTAAMFVNGFDFEHGVLVAGSNFGPAFASHNKVMQDGEALPELRHWSDVVYLQAKFLASDERRVPEGSVRPSADAIKGLRAVVRMGIENRDTNAIVHGILQHELGGACTFPLRIDDAGCPGCCKKIPWPGLTFDTSSQEGQALLGTPNGSGVVWLLKQHDELASKTIARVTVWCDTTKKSLTPSLVFWIEDGGPAIGERSV</sequence>
<organism evidence="1 2">
    <name type="scientific">Boeremia exigua</name>
    <dbReference type="NCBI Taxonomy" id="749465"/>
    <lineage>
        <taxon>Eukaryota</taxon>
        <taxon>Fungi</taxon>
        <taxon>Dikarya</taxon>
        <taxon>Ascomycota</taxon>
        <taxon>Pezizomycotina</taxon>
        <taxon>Dothideomycetes</taxon>
        <taxon>Pleosporomycetidae</taxon>
        <taxon>Pleosporales</taxon>
        <taxon>Pleosporineae</taxon>
        <taxon>Didymellaceae</taxon>
        <taxon>Boeremia</taxon>
    </lineage>
</organism>
<evidence type="ECO:0000313" key="2">
    <source>
        <dbReference type="Proteomes" id="UP001153331"/>
    </source>
</evidence>
<name>A0ACC2I408_9PLEO</name>
<comment type="caution">
    <text evidence="1">The sequence shown here is derived from an EMBL/GenBank/DDBJ whole genome shotgun (WGS) entry which is preliminary data.</text>
</comment>
<reference evidence="1" key="1">
    <citation type="submission" date="2022-11" db="EMBL/GenBank/DDBJ databases">
        <title>Genome Sequence of Boeremia exigua.</title>
        <authorList>
            <person name="Buettner E."/>
        </authorList>
    </citation>
    <scope>NUCLEOTIDE SEQUENCE</scope>
    <source>
        <strain evidence="1">CU02</strain>
    </source>
</reference>
<keyword evidence="2" id="KW-1185">Reference proteome</keyword>
<accession>A0ACC2I408</accession>
<dbReference type="Proteomes" id="UP001153331">
    <property type="component" value="Unassembled WGS sequence"/>
</dbReference>